<dbReference type="InterPro" id="IPR036249">
    <property type="entry name" value="Thioredoxin-like_sf"/>
</dbReference>
<dbReference type="SUPFAM" id="SSF52833">
    <property type="entry name" value="Thioredoxin-like"/>
    <property type="match status" value="1"/>
</dbReference>
<dbReference type="InterPro" id="IPR013766">
    <property type="entry name" value="Thioredoxin_domain"/>
</dbReference>
<dbReference type="PANTHER" id="PTHR12151:SF25">
    <property type="entry name" value="LINALOOL DEHYDRATASE_ISOMERASE DOMAIN-CONTAINING PROTEIN"/>
    <property type="match status" value="1"/>
</dbReference>
<dbReference type="PROSITE" id="PS51352">
    <property type="entry name" value="THIOREDOXIN_2"/>
    <property type="match status" value="1"/>
</dbReference>
<dbReference type="CDD" id="cd02968">
    <property type="entry name" value="SCO"/>
    <property type="match status" value="1"/>
</dbReference>
<evidence type="ECO:0000256" key="2">
    <source>
        <dbReference type="ARBA" id="ARBA00023008"/>
    </source>
</evidence>
<protein>
    <submittedName>
        <fullName evidence="5">SCO family protein</fullName>
    </submittedName>
</protein>
<dbReference type="InterPro" id="IPR003782">
    <property type="entry name" value="SCO1/SenC"/>
</dbReference>
<evidence type="ECO:0000259" key="4">
    <source>
        <dbReference type="PROSITE" id="PS51352"/>
    </source>
</evidence>
<dbReference type="Gene3D" id="3.40.30.10">
    <property type="entry name" value="Glutaredoxin"/>
    <property type="match status" value="1"/>
</dbReference>
<reference evidence="5 6" key="1">
    <citation type="journal article" date="2019" name="Int. J. Syst. Evol. Microbiol.">
        <title>The Global Catalogue of Microorganisms (GCM) 10K type strain sequencing project: providing services to taxonomists for standard genome sequencing and annotation.</title>
        <authorList>
            <consortium name="The Broad Institute Genomics Platform"/>
            <consortium name="The Broad Institute Genome Sequencing Center for Infectious Disease"/>
            <person name="Wu L."/>
            <person name="Ma J."/>
        </authorList>
    </citation>
    <scope>NUCLEOTIDE SEQUENCE [LARGE SCALE GENOMIC DNA]</scope>
    <source>
        <strain evidence="5 6">JCM 14046</strain>
    </source>
</reference>
<dbReference type="RefSeq" id="WP_344004935.1">
    <property type="nucleotide sequence ID" value="NZ_BAAAMY010000002.1"/>
</dbReference>
<organism evidence="5 6">
    <name type="scientific">Nocardioides lentus</name>
    <dbReference type="NCBI Taxonomy" id="338077"/>
    <lineage>
        <taxon>Bacteria</taxon>
        <taxon>Bacillati</taxon>
        <taxon>Actinomycetota</taxon>
        <taxon>Actinomycetes</taxon>
        <taxon>Propionibacteriales</taxon>
        <taxon>Nocardioidaceae</taxon>
        <taxon>Nocardioides</taxon>
    </lineage>
</organism>
<evidence type="ECO:0000313" key="6">
    <source>
        <dbReference type="Proteomes" id="UP001501612"/>
    </source>
</evidence>
<comment type="similarity">
    <text evidence="1">Belongs to the SCO1/2 family.</text>
</comment>
<feature type="chain" id="PRO_5046413446" evidence="3">
    <location>
        <begin position="25"/>
        <end position="217"/>
    </location>
</feature>
<feature type="domain" description="Thioredoxin" evidence="4">
    <location>
        <begin position="48"/>
        <end position="216"/>
    </location>
</feature>
<keyword evidence="3" id="KW-0732">Signal</keyword>
<keyword evidence="6" id="KW-1185">Reference proteome</keyword>
<dbReference type="EMBL" id="BAAAMY010000002">
    <property type="protein sequence ID" value="GAA1911639.1"/>
    <property type="molecule type" value="Genomic_DNA"/>
</dbReference>
<dbReference type="Proteomes" id="UP001501612">
    <property type="component" value="Unassembled WGS sequence"/>
</dbReference>
<proteinExistence type="inferred from homology"/>
<evidence type="ECO:0000313" key="5">
    <source>
        <dbReference type="EMBL" id="GAA1911639.1"/>
    </source>
</evidence>
<sequence length="217" mass="23054">MGSPRTRRARAGAAAAVASLLVLTACGGTERLEPASAESGGGMHGDTLDEPYVVPELTLTDTEGEDFDLVTDTDAPLTLVFFGFTNCPDVCNVVMSSLASARTRLSDAQREDLDVVFVTTDPARDDEATIRSYLDRFDPSFTGLTADIPTLTEAASAFSIFFEKGDRLPSGGYDVAHGSYVAAVTTDAEGRDRVPVVWDEQTSAAQFAEDVSTLLAR</sequence>
<dbReference type="PROSITE" id="PS51257">
    <property type="entry name" value="PROKAR_LIPOPROTEIN"/>
    <property type="match status" value="1"/>
</dbReference>
<evidence type="ECO:0000256" key="1">
    <source>
        <dbReference type="ARBA" id="ARBA00010996"/>
    </source>
</evidence>
<dbReference type="Pfam" id="PF02630">
    <property type="entry name" value="SCO1-SenC"/>
    <property type="match status" value="1"/>
</dbReference>
<name>A0ABN2P7I3_9ACTN</name>
<accession>A0ABN2P7I3</accession>
<comment type="caution">
    <text evidence="5">The sequence shown here is derived from an EMBL/GenBank/DDBJ whole genome shotgun (WGS) entry which is preliminary data.</text>
</comment>
<keyword evidence="2" id="KW-0186">Copper</keyword>
<dbReference type="PANTHER" id="PTHR12151">
    <property type="entry name" value="ELECTRON TRANSPORT PROTIN SCO1/SENC FAMILY MEMBER"/>
    <property type="match status" value="1"/>
</dbReference>
<feature type="signal peptide" evidence="3">
    <location>
        <begin position="1"/>
        <end position="24"/>
    </location>
</feature>
<evidence type="ECO:0000256" key="3">
    <source>
        <dbReference type="SAM" id="SignalP"/>
    </source>
</evidence>
<gene>
    <name evidence="5" type="ORF">GCM10009737_11440</name>
</gene>